<keyword evidence="1" id="KW-0812">Transmembrane</keyword>
<evidence type="ECO:0000313" key="3">
    <source>
        <dbReference type="EMBL" id="CAG2190143.1"/>
    </source>
</evidence>
<feature type="domain" description="J" evidence="2">
    <location>
        <begin position="51"/>
        <end position="116"/>
    </location>
</feature>
<dbReference type="CDD" id="cd06257">
    <property type="entry name" value="DnaJ"/>
    <property type="match status" value="1"/>
</dbReference>
<dbReference type="InterPro" id="IPR001623">
    <property type="entry name" value="DnaJ_domain"/>
</dbReference>
<feature type="transmembrane region" description="Helical" evidence="1">
    <location>
        <begin position="183"/>
        <end position="201"/>
    </location>
</feature>
<keyword evidence="1" id="KW-0472">Membrane</keyword>
<reference evidence="3" key="1">
    <citation type="submission" date="2021-03" db="EMBL/GenBank/DDBJ databases">
        <authorList>
            <person name="Bekaert M."/>
        </authorList>
    </citation>
    <scope>NUCLEOTIDE SEQUENCE</scope>
</reference>
<dbReference type="PANTHER" id="PTHR44825:SF1">
    <property type="entry name" value="DNAJ HOMOLOG SUBFAMILY C MEMBER 4"/>
    <property type="match status" value="1"/>
</dbReference>
<name>A0A8S3Q2I2_MYTED</name>
<dbReference type="EMBL" id="CAJPWZ010000317">
    <property type="protein sequence ID" value="CAG2190143.1"/>
    <property type="molecule type" value="Genomic_DNA"/>
</dbReference>
<dbReference type="Pfam" id="PF00226">
    <property type="entry name" value="DnaJ"/>
    <property type="match status" value="1"/>
</dbReference>
<evidence type="ECO:0000256" key="1">
    <source>
        <dbReference type="SAM" id="Phobius"/>
    </source>
</evidence>
<comment type="caution">
    <text evidence="3">The sequence shown here is derived from an EMBL/GenBank/DDBJ whole genome shotgun (WGS) entry which is preliminary data.</text>
</comment>
<gene>
    <name evidence="3" type="ORF">MEDL_5490</name>
</gene>
<dbReference type="InterPro" id="IPR036869">
    <property type="entry name" value="J_dom_sf"/>
</dbReference>
<dbReference type="PRINTS" id="PR00625">
    <property type="entry name" value="JDOMAIN"/>
</dbReference>
<dbReference type="SUPFAM" id="SSF46565">
    <property type="entry name" value="Chaperone J-domain"/>
    <property type="match status" value="1"/>
</dbReference>
<dbReference type="SMART" id="SM00271">
    <property type="entry name" value="DnaJ"/>
    <property type="match status" value="1"/>
</dbReference>
<keyword evidence="1" id="KW-1133">Transmembrane helix</keyword>
<evidence type="ECO:0000259" key="2">
    <source>
        <dbReference type="PROSITE" id="PS50076"/>
    </source>
</evidence>
<dbReference type="PROSITE" id="PS50076">
    <property type="entry name" value="DNAJ_2"/>
    <property type="match status" value="1"/>
</dbReference>
<sequence length="224" mass="25734">MNVIGRISIYYRSSVVGDELHCEGITMFGQVIKETMERFVLVCCTQCMSKTHYQLLGVEQKASQEEIKAAYREMSKKLHPDLNPQDPKTHDKFIRLKEAYTTISTPAKKKTYDKYLAGVQRVIKMKIKENDSENINHGGGMRYTHGAPSPMDVRRFRSPSQKYQPKNYKQSFLMSEDFSNQRLLGLMLLFGLSLNFLIGIYNKTQEIEVNRGNKSTTIESKGKS</sequence>
<accession>A0A8S3Q2I2</accession>
<dbReference type="Gene3D" id="1.10.287.110">
    <property type="entry name" value="DnaJ domain"/>
    <property type="match status" value="1"/>
</dbReference>
<dbReference type="PANTHER" id="PTHR44825">
    <property type="match status" value="1"/>
</dbReference>
<dbReference type="OrthoDB" id="552049at2759"/>
<dbReference type="AlphaFoldDB" id="A0A8S3Q2I2"/>
<dbReference type="Proteomes" id="UP000683360">
    <property type="component" value="Unassembled WGS sequence"/>
</dbReference>
<dbReference type="InterPro" id="IPR052763">
    <property type="entry name" value="DnaJ_C4"/>
</dbReference>
<protein>
    <recommendedName>
        <fullName evidence="2">J domain-containing protein</fullName>
    </recommendedName>
</protein>
<evidence type="ECO:0000313" key="4">
    <source>
        <dbReference type="Proteomes" id="UP000683360"/>
    </source>
</evidence>
<organism evidence="3 4">
    <name type="scientific">Mytilus edulis</name>
    <name type="common">Blue mussel</name>
    <dbReference type="NCBI Taxonomy" id="6550"/>
    <lineage>
        <taxon>Eukaryota</taxon>
        <taxon>Metazoa</taxon>
        <taxon>Spiralia</taxon>
        <taxon>Lophotrochozoa</taxon>
        <taxon>Mollusca</taxon>
        <taxon>Bivalvia</taxon>
        <taxon>Autobranchia</taxon>
        <taxon>Pteriomorphia</taxon>
        <taxon>Mytilida</taxon>
        <taxon>Mytiloidea</taxon>
        <taxon>Mytilidae</taxon>
        <taxon>Mytilinae</taxon>
        <taxon>Mytilus</taxon>
    </lineage>
</organism>
<proteinExistence type="predicted"/>
<keyword evidence="4" id="KW-1185">Reference proteome</keyword>